<dbReference type="EMBL" id="MT143710">
    <property type="protein sequence ID" value="QJA43426.1"/>
    <property type="molecule type" value="Genomic_DNA"/>
</dbReference>
<dbReference type="PANTHER" id="PTHR30349">
    <property type="entry name" value="PHAGE INTEGRASE-RELATED"/>
    <property type="match status" value="1"/>
</dbReference>
<evidence type="ECO:0000259" key="3">
    <source>
        <dbReference type="PROSITE" id="PS51898"/>
    </source>
</evidence>
<dbReference type="Gene3D" id="1.10.150.130">
    <property type="match status" value="1"/>
</dbReference>
<sequence>MTLELETMTLSQIISRFLSRHELSVKGKAYYQNILSNLDWYARKNEWPELEEITRNHIRDFIDYVTTEKHRWPQGRRGSYKAATPATVYHYSKAVKTLFNWAEAEEYIPTNPLARLKVRPPRYREVEPYTDDEVRAMLNVCEDDIKFGNRFMGIRNKAIISMFISTGLRLEELSNIGLNDLDPRLQQITVLGKGHKMRAVPINGEAKKALRRYLDFKPPQREMLWTSDEGQPMTLFGVRTMINRLKRRAGVTSAGGAHRFRHYFATRYLDAGGDINSLRLLLGHATLAMVLRYSRQVSASRAISQHHQFDPLDRLVKGDINSRRWGY</sequence>
<protein>
    <submittedName>
        <fullName evidence="5">Putative site-specific tyrosine recombinase</fullName>
    </submittedName>
</protein>
<dbReference type="PROSITE" id="PS51900">
    <property type="entry name" value="CB"/>
    <property type="match status" value="1"/>
</dbReference>
<proteinExistence type="predicted"/>
<organism evidence="5">
    <name type="scientific">viral metagenome</name>
    <dbReference type="NCBI Taxonomy" id="1070528"/>
    <lineage>
        <taxon>unclassified sequences</taxon>
        <taxon>metagenomes</taxon>
        <taxon>organismal metagenomes</taxon>
    </lineage>
</organism>
<dbReference type="InterPro" id="IPR044068">
    <property type="entry name" value="CB"/>
</dbReference>
<feature type="domain" description="Core-binding (CB)" evidence="4">
    <location>
        <begin position="8"/>
        <end position="103"/>
    </location>
</feature>
<dbReference type="PROSITE" id="PS51898">
    <property type="entry name" value="TYR_RECOMBINASE"/>
    <property type="match status" value="1"/>
</dbReference>
<dbReference type="InterPro" id="IPR010998">
    <property type="entry name" value="Integrase_recombinase_N"/>
</dbReference>
<dbReference type="InterPro" id="IPR050090">
    <property type="entry name" value="Tyrosine_recombinase_XerCD"/>
</dbReference>
<evidence type="ECO:0000259" key="4">
    <source>
        <dbReference type="PROSITE" id="PS51900"/>
    </source>
</evidence>
<dbReference type="InterPro" id="IPR011010">
    <property type="entry name" value="DNA_brk_join_enz"/>
</dbReference>
<dbReference type="GO" id="GO:0006310">
    <property type="term" value="P:DNA recombination"/>
    <property type="evidence" value="ECO:0007669"/>
    <property type="project" value="UniProtKB-KW"/>
</dbReference>
<evidence type="ECO:0000256" key="1">
    <source>
        <dbReference type="ARBA" id="ARBA00023125"/>
    </source>
</evidence>
<dbReference type="GO" id="GO:0003677">
    <property type="term" value="F:DNA binding"/>
    <property type="evidence" value="ECO:0007669"/>
    <property type="project" value="UniProtKB-KW"/>
</dbReference>
<evidence type="ECO:0000256" key="2">
    <source>
        <dbReference type="ARBA" id="ARBA00023172"/>
    </source>
</evidence>
<accession>A0A6H1Z6D1</accession>
<dbReference type="EMBL" id="MT143883">
    <property type="protein sequence ID" value="QJB04473.1"/>
    <property type="molecule type" value="Genomic_DNA"/>
</dbReference>
<dbReference type="InterPro" id="IPR002104">
    <property type="entry name" value="Integrase_catalytic"/>
</dbReference>
<name>A0A6H1Z6D1_9ZZZZ</name>
<dbReference type="AlphaFoldDB" id="A0A6H1Z6D1"/>
<dbReference type="Pfam" id="PF00589">
    <property type="entry name" value="Phage_integrase"/>
    <property type="match status" value="1"/>
</dbReference>
<dbReference type="GO" id="GO:0015074">
    <property type="term" value="P:DNA integration"/>
    <property type="evidence" value="ECO:0007669"/>
    <property type="project" value="InterPro"/>
</dbReference>
<dbReference type="SUPFAM" id="SSF56349">
    <property type="entry name" value="DNA breaking-rejoining enzymes"/>
    <property type="match status" value="1"/>
</dbReference>
<dbReference type="Pfam" id="PF13102">
    <property type="entry name" value="Phage_int_SAM_5"/>
    <property type="match status" value="1"/>
</dbReference>
<keyword evidence="2" id="KW-0233">DNA recombination</keyword>
<dbReference type="PANTHER" id="PTHR30349:SF41">
    <property type="entry name" value="INTEGRASE_RECOMBINASE PROTEIN MJ0367-RELATED"/>
    <property type="match status" value="1"/>
</dbReference>
<dbReference type="InterPro" id="IPR013762">
    <property type="entry name" value="Integrase-like_cat_sf"/>
</dbReference>
<dbReference type="InterPro" id="IPR025269">
    <property type="entry name" value="SAM-like_dom"/>
</dbReference>
<evidence type="ECO:0000313" key="5">
    <source>
        <dbReference type="EMBL" id="QJA43426.1"/>
    </source>
</evidence>
<evidence type="ECO:0000313" key="6">
    <source>
        <dbReference type="EMBL" id="QJB04473.1"/>
    </source>
</evidence>
<keyword evidence="1" id="KW-0238">DNA-binding</keyword>
<gene>
    <name evidence="5" type="ORF">MM171A00097_0073</name>
    <name evidence="6" type="ORF">MM171B00243_0027</name>
</gene>
<reference evidence="5" key="1">
    <citation type="submission" date="2020-03" db="EMBL/GenBank/DDBJ databases">
        <title>The deep terrestrial virosphere.</title>
        <authorList>
            <person name="Holmfeldt K."/>
            <person name="Nilsson E."/>
            <person name="Simone D."/>
            <person name="Lopez-Fernandez M."/>
            <person name="Wu X."/>
            <person name="de Brujin I."/>
            <person name="Lundin D."/>
            <person name="Andersson A."/>
            <person name="Bertilsson S."/>
            <person name="Dopson M."/>
        </authorList>
    </citation>
    <scope>NUCLEOTIDE SEQUENCE</scope>
    <source>
        <strain evidence="5">MM171A00097</strain>
        <strain evidence="6">MM171B00243</strain>
    </source>
</reference>
<dbReference type="Gene3D" id="1.10.443.10">
    <property type="entry name" value="Intergrase catalytic core"/>
    <property type="match status" value="1"/>
</dbReference>
<feature type="domain" description="Tyr recombinase" evidence="3">
    <location>
        <begin position="124"/>
        <end position="307"/>
    </location>
</feature>